<accession>A0A7J7ZJT1</accession>
<protein>
    <submittedName>
        <fullName evidence="1">Uncharacterized protein</fullName>
    </submittedName>
</protein>
<dbReference type="Proteomes" id="UP000558488">
    <property type="component" value="Unassembled WGS sequence"/>
</dbReference>
<evidence type="ECO:0000313" key="1">
    <source>
        <dbReference type="EMBL" id="KAF6374411.1"/>
    </source>
</evidence>
<dbReference type="EMBL" id="JACAGB010000003">
    <property type="protein sequence ID" value="KAF6374411.1"/>
    <property type="molecule type" value="Genomic_DNA"/>
</dbReference>
<proteinExistence type="predicted"/>
<dbReference type="AlphaFoldDB" id="A0A7J7ZJT1"/>
<comment type="caution">
    <text evidence="1">The sequence shown here is derived from an EMBL/GenBank/DDBJ whole genome shotgun (WGS) entry which is preliminary data.</text>
</comment>
<reference evidence="1 2" key="1">
    <citation type="journal article" date="2020" name="Nature">
        <title>Six reference-quality genomes reveal evolution of bat adaptations.</title>
        <authorList>
            <person name="Jebb D."/>
            <person name="Huang Z."/>
            <person name="Pippel M."/>
            <person name="Hughes G.M."/>
            <person name="Lavrichenko K."/>
            <person name="Devanna P."/>
            <person name="Winkler S."/>
            <person name="Jermiin L.S."/>
            <person name="Skirmuntt E.C."/>
            <person name="Katzourakis A."/>
            <person name="Burkitt-Gray L."/>
            <person name="Ray D.A."/>
            <person name="Sullivan K.A.M."/>
            <person name="Roscito J.G."/>
            <person name="Kirilenko B.M."/>
            <person name="Davalos L.M."/>
            <person name="Corthals A.P."/>
            <person name="Power M.L."/>
            <person name="Jones G."/>
            <person name="Ransome R.D."/>
            <person name="Dechmann D.K.N."/>
            <person name="Locatelli A.G."/>
            <person name="Puechmaille S.J."/>
            <person name="Fedrigo O."/>
            <person name="Jarvis E.D."/>
            <person name="Hiller M."/>
            <person name="Vernes S.C."/>
            <person name="Myers E.W."/>
            <person name="Teeling E.C."/>
        </authorList>
    </citation>
    <scope>NUCLEOTIDE SEQUENCE [LARGE SCALE GENOMIC DNA]</scope>
    <source>
        <strain evidence="1">MPipKuh1</strain>
        <tissue evidence="1">Flight muscle</tissue>
    </source>
</reference>
<sequence length="123" mass="13028">MQRLRCEPWAGRRRGQLPGDGDGDAGRRYLFRGAGAGRCPEARCPACRAGEDAAGMKHAEDYAFLPLRPDLSAAPTDCASDALSNYLLAPAPRPPLLPLALPARAGLHWLPATSLTALAPTII</sequence>
<gene>
    <name evidence="1" type="ORF">mPipKuh1_009630</name>
</gene>
<name>A0A7J7ZJT1_PIPKU</name>
<keyword evidence="2" id="KW-1185">Reference proteome</keyword>
<evidence type="ECO:0000313" key="2">
    <source>
        <dbReference type="Proteomes" id="UP000558488"/>
    </source>
</evidence>
<organism evidence="1 2">
    <name type="scientific">Pipistrellus kuhlii</name>
    <name type="common">Kuhl's pipistrelle</name>
    <dbReference type="NCBI Taxonomy" id="59472"/>
    <lineage>
        <taxon>Eukaryota</taxon>
        <taxon>Metazoa</taxon>
        <taxon>Chordata</taxon>
        <taxon>Craniata</taxon>
        <taxon>Vertebrata</taxon>
        <taxon>Euteleostomi</taxon>
        <taxon>Mammalia</taxon>
        <taxon>Eutheria</taxon>
        <taxon>Laurasiatheria</taxon>
        <taxon>Chiroptera</taxon>
        <taxon>Yangochiroptera</taxon>
        <taxon>Vespertilionidae</taxon>
        <taxon>Pipistrellus</taxon>
    </lineage>
</organism>